<evidence type="ECO:0000256" key="2">
    <source>
        <dbReference type="ARBA" id="ARBA00004651"/>
    </source>
</evidence>
<dbReference type="CDD" id="cd00075">
    <property type="entry name" value="HATPase"/>
    <property type="match status" value="1"/>
</dbReference>
<dbReference type="InterPro" id="IPR036890">
    <property type="entry name" value="HATPase_C_sf"/>
</dbReference>
<keyword evidence="5" id="KW-0597">Phosphoprotein</keyword>
<comment type="caution">
    <text evidence="10">The sequence shown here is derived from an EMBL/GenBank/DDBJ whole genome shotgun (WGS) entry which is preliminary data.</text>
</comment>
<comment type="catalytic activity">
    <reaction evidence="1">
        <text>ATP + protein L-histidine = ADP + protein N-phospho-L-histidine.</text>
        <dbReference type="EC" id="2.7.13.3"/>
    </reaction>
</comment>
<dbReference type="PRINTS" id="PR00344">
    <property type="entry name" value="BCTRLSENSOR"/>
</dbReference>
<dbReference type="Gene3D" id="3.30.565.10">
    <property type="entry name" value="Histidine kinase-like ATPase, C-terminal domain"/>
    <property type="match status" value="1"/>
</dbReference>
<evidence type="ECO:0000256" key="5">
    <source>
        <dbReference type="ARBA" id="ARBA00022553"/>
    </source>
</evidence>
<accession>A0ABX5LXL1</accession>
<keyword evidence="7 8" id="KW-1133">Transmembrane helix</keyword>
<comment type="subcellular location">
    <subcellularLocation>
        <location evidence="2">Cell membrane</location>
        <topology evidence="2">Multi-pass membrane protein</topology>
    </subcellularLocation>
</comment>
<dbReference type="Proteomes" id="UP000248090">
    <property type="component" value="Unassembled WGS sequence"/>
</dbReference>
<keyword evidence="8" id="KW-0472">Membrane</keyword>
<feature type="domain" description="Histidine kinase" evidence="9">
    <location>
        <begin position="382"/>
        <end position="615"/>
    </location>
</feature>
<dbReference type="Pfam" id="PF21623">
    <property type="entry name" value="HK_sensor_dom_bact"/>
    <property type="match status" value="1"/>
</dbReference>
<keyword evidence="4" id="KW-1003">Cell membrane</keyword>
<evidence type="ECO:0000256" key="3">
    <source>
        <dbReference type="ARBA" id="ARBA00012438"/>
    </source>
</evidence>
<gene>
    <name evidence="10" type="ORF">WH50_12785</name>
</gene>
<dbReference type="PANTHER" id="PTHR43065">
    <property type="entry name" value="SENSOR HISTIDINE KINASE"/>
    <property type="match status" value="1"/>
</dbReference>
<feature type="transmembrane region" description="Helical" evidence="8">
    <location>
        <begin position="12"/>
        <end position="35"/>
    </location>
</feature>
<evidence type="ECO:0000256" key="4">
    <source>
        <dbReference type="ARBA" id="ARBA00022475"/>
    </source>
</evidence>
<dbReference type="Gene3D" id="3.30.450.20">
    <property type="entry name" value="PAS domain"/>
    <property type="match status" value="2"/>
</dbReference>
<dbReference type="PROSITE" id="PS50109">
    <property type="entry name" value="HIS_KIN"/>
    <property type="match status" value="1"/>
</dbReference>
<dbReference type="InterPro" id="IPR029151">
    <property type="entry name" value="Sensor-like_sf"/>
</dbReference>
<dbReference type="InterPro" id="IPR004358">
    <property type="entry name" value="Sig_transdc_His_kin-like_C"/>
</dbReference>
<dbReference type="PANTHER" id="PTHR43065:SF47">
    <property type="match status" value="1"/>
</dbReference>
<dbReference type="SUPFAM" id="SSF55874">
    <property type="entry name" value="ATPase domain of HSP90 chaperone/DNA topoisomerase II/histidine kinase"/>
    <property type="match status" value="1"/>
</dbReference>
<evidence type="ECO:0000256" key="7">
    <source>
        <dbReference type="ARBA" id="ARBA00022989"/>
    </source>
</evidence>
<keyword evidence="6 8" id="KW-0812">Transmembrane</keyword>
<proteinExistence type="predicted"/>
<name>A0ABX5LXL1_9GAMM</name>
<dbReference type="Pfam" id="PF02518">
    <property type="entry name" value="HATPase_c"/>
    <property type="match status" value="1"/>
</dbReference>
<sequence>MSEHMAHTSARRVTLWLGYLLPWWIIIPLGTWLIYNNASSRELDQISYAQRDLVAHDNRLVEGYLTKVYKDVLLLAGSTASVLDSSAAAPDALLASLFSDIGRAYPQYMQIRWLSNQGVEKVRVDRAGPQLRVIAGQDLQDKSSRYYVQQGLKTAPGKVYVSPLDLNVEGEKIETPYRPTLRAVTKVVTASGDTQGLAVLNLDASKLIAELRTSADAMLVDEQGYWLVGPDASKEWGFMFNDPSRRIQVEYPEVWQHIITEQAGQFLDEHGLWTFARANPEQELQISADEIPELYTLSRVTTPLVLQRQLQLFYFSVGAAVLLMVSCLAGFLALSSRRLDTKAKELQHSNAQLTTTLGQLQASQDELVRTEKLSSLGLMVAGVAHELNTPIGAGMLCVTTLADRLRDFKQAFLAGGVKRSELEQLLQHQSEGLQMAEASLNRAATLIQQFRQVAADRANADIQSFSLQALVADILALTHGQWKHSGHQVVTDIPADIEMISYPGPLGQVIQNLLHNALVHAFTLGDTGTISISASVSAAQSVDILVSDDGIGIAPEHIKRVFDPFYTTRRGAGGTGLGLHIVHHLTTEVLGGRVWIETGLHERGTTMHLRFPLDCRLPLQETLAE</sequence>
<protein>
    <recommendedName>
        <fullName evidence="3">histidine kinase</fullName>
        <ecNumber evidence="3">2.7.13.3</ecNumber>
    </recommendedName>
</protein>
<evidence type="ECO:0000313" key="10">
    <source>
        <dbReference type="EMBL" id="PXF30884.1"/>
    </source>
</evidence>
<evidence type="ECO:0000259" key="9">
    <source>
        <dbReference type="PROSITE" id="PS50109"/>
    </source>
</evidence>
<dbReference type="InterPro" id="IPR003594">
    <property type="entry name" value="HATPase_dom"/>
</dbReference>
<reference evidence="10 11" key="1">
    <citation type="submission" date="2015-03" db="EMBL/GenBank/DDBJ databases">
        <authorList>
            <person name="Krishnan R."/>
            <person name="Midha S."/>
            <person name="Patil P.B."/>
            <person name="Rameshkumar N."/>
        </authorList>
    </citation>
    <scope>NUCLEOTIDE SEQUENCE [LARGE SCALE GENOMIC DNA]</scope>
    <source>
        <strain evidence="10 11">L1E11</strain>
    </source>
</reference>
<dbReference type="CDD" id="cd00082">
    <property type="entry name" value="HisKA"/>
    <property type="match status" value="1"/>
</dbReference>
<dbReference type="EC" id="2.7.13.3" evidence="3"/>
<evidence type="ECO:0000256" key="8">
    <source>
        <dbReference type="SAM" id="Phobius"/>
    </source>
</evidence>
<evidence type="ECO:0000256" key="1">
    <source>
        <dbReference type="ARBA" id="ARBA00000085"/>
    </source>
</evidence>
<dbReference type="EMBL" id="LAPT01000060">
    <property type="protein sequence ID" value="PXF30884.1"/>
    <property type="molecule type" value="Genomic_DNA"/>
</dbReference>
<evidence type="ECO:0000256" key="6">
    <source>
        <dbReference type="ARBA" id="ARBA00022692"/>
    </source>
</evidence>
<dbReference type="InterPro" id="IPR003661">
    <property type="entry name" value="HisK_dim/P_dom"/>
</dbReference>
<dbReference type="Gene3D" id="1.10.287.130">
    <property type="match status" value="1"/>
</dbReference>
<feature type="transmembrane region" description="Helical" evidence="8">
    <location>
        <begin position="312"/>
        <end position="334"/>
    </location>
</feature>
<keyword evidence="11" id="KW-1185">Reference proteome</keyword>
<dbReference type="SUPFAM" id="SSF47384">
    <property type="entry name" value="Homodimeric domain of signal transducing histidine kinase"/>
    <property type="match status" value="1"/>
</dbReference>
<dbReference type="InterPro" id="IPR005467">
    <property type="entry name" value="His_kinase_dom"/>
</dbReference>
<organism evidence="10 11">
    <name type="scientific">Pokkaliibacter plantistimulans</name>
    <dbReference type="NCBI Taxonomy" id="1635171"/>
    <lineage>
        <taxon>Bacteria</taxon>
        <taxon>Pseudomonadati</taxon>
        <taxon>Pseudomonadota</taxon>
        <taxon>Gammaproteobacteria</taxon>
        <taxon>Oceanospirillales</taxon>
        <taxon>Balneatrichaceae</taxon>
        <taxon>Pokkaliibacter</taxon>
    </lineage>
</organism>
<evidence type="ECO:0000313" key="11">
    <source>
        <dbReference type="Proteomes" id="UP000248090"/>
    </source>
</evidence>
<dbReference type="SMART" id="SM00387">
    <property type="entry name" value="HATPase_c"/>
    <property type="match status" value="1"/>
</dbReference>
<dbReference type="InterPro" id="IPR036097">
    <property type="entry name" value="HisK_dim/P_sf"/>
</dbReference>
<dbReference type="InterPro" id="IPR048760">
    <property type="entry name" value="VP0354-like_sensor_dom"/>
</dbReference>
<dbReference type="SUPFAM" id="SSF103190">
    <property type="entry name" value="Sensory domain-like"/>
    <property type="match status" value="2"/>
</dbReference>